<feature type="signal peptide" evidence="1">
    <location>
        <begin position="1"/>
        <end position="41"/>
    </location>
</feature>
<dbReference type="EMBL" id="AP022570">
    <property type="protein sequence ID" value="BBX53150.1"/>
    <property type="molecule type" value="Genomic_DNA"/>
</dbReference>
<feature type="chain" id="PRO_5026691175" evidence="1">
    <location>
        <begin position="42"/>
        <end position="118"/>
    </location>
</feature>
<accession>A0A6N4VGP7</accession>
<reference evidence="2 3" key="1">
    <citation type="journal article" date="2019" name="Emerg. Microbes Infect.">
        <title>Comprehensive subspecies identification of 175 nontuberculous mycobacteria species based on 7547 genomic profiles.</title>
        <authorList>
            <person name="Matsumoto Y."/>
            <person name="Kinjo T."/>
            <person name="Motooka D."/>
            <person name="Nabeya D."/>
            <person name="Jung N."/>
            <person name="Uechi K."/>
            <person name="Horii T."/>
            <person name="Iida T."/>
            <person name="Fujita J."/>
            <person name="Nakamura S."/>
        </authorList>
    </citation>
    <scope>NUCLEOTIDE SEQUENCE [LARGE SCALE GENOMIC DNA]</scope>
    <source>
        <strain evidence="2 3">JCM 12603</strain>
    </source>
</reference>
<evidence type="ECO:0000313" key="2">
    <source>
        <dbReference type="EMBL" id="BBX53150.1"/>
    </source>
</evidence>
<dbReference type="KEGG" id="mpof:MPOR_41760"/>
<proteinExistence type="predicted"/>
<dbReference type="Proteomes" id="UP000466785">
    <property type="component" value="Chromosome"/>
</dbReference>
<sequence length="118" mass="11915">MLMAGHAKAFTRNSTKLGLLALGSFAAVAAAIGVGSGTANADVDEVGPSPNITATQTQNSVIRINDFGVARGISETRLADAGVVNAQGEVRDTVRAVVGSTASAYEGEYPVGPPIGDW</sequence>
<evidence type="ECO:0000313" key="3">
    <source>
        <dbReference type="Proteomes" id="UP000466785"/>
    </source>
</evidence>
<dbReference type="AlphaFoldDB" id="A0A6N4VGP7"/>
<evidence type="ECO:0000256" key="1">
    <source>
        <dbReference type="SAM" id="SignalP"/>
    </source>
</evidence>
<protein>
    <submittedName>
        <fullName evidence="2">Uncharacterized protein</fullName>
    </submittedName>
</protein>
<gene>
    <name evidence="2" type="ORF">MPOR_41760</name>
</gene>
<name>A0A6N4VGP7_9MYCO</name>
<keyword evidence="1" id="KW-0732">Signal</keyword>
<organism evidence="2 3">
    <name type="scientific">Mycolicibacterium poriferae</name>
    <dbReference type="NCBI Taxonomy" id="39694"/>
    <lineage>
        <taxon>Bacteria</taxon>
        <taxon>Bacillati</taxon>
        <taxon>Actinomycetota</taxon>
        <taxon>Actinomycetes</taxon>
        <taxon>Mycobacteriales</taxon>
        <taxon>Mycobacteriaceae</taxon>
        <taxon>Mycolicibacterium</taxon>
    </lineage>
</organism>
<keyword evidence="3" id="KW-1185">Reference proteome</keyword>